<name>A0AAN7VHL5_9COLE</name>
<dbReference type="AlphaFoldDB" id="A0AAN7VHL5"/>
<accession>A0AAN7VHL5</accession>
<organism evidence="3 4">
    <name type="scientific">Pyrocoelia pectoralis</name>
    <dbReference type="NCBI Taxonomy" id="417401"/>
    <lineage>
        <taxon>Eukaryota</taxon>
        <taxon>Metazoa</taxon>
        <taxon>Ecdysozoa</taxon>
        <taxon>Arthropoda</taxon>
        <taxon>Hexapoda</taxon>
        <taxon>Insecta</taxon>
        <taxon>Pterygota</taxon>
        <taxon>Neoptera</taxon>
        <taxon>Endopterygota</taxon>
        <taxon>Coleoptera</taxon>
        <taxon>Polyphaga</taxon>
        <taxon>Elateriformia</taxon>
        <taxon>Elateroidea</taxon>
        <taxon>Lampyridae</taxon>
        <taxon>Lampyrinae</taxon>
        <taxon>Pyrocoelia</taxon>
    </lineage>
</organism>
<evidence type="ECO:0000256" key="1">
    <source>
        <dbReference type="PROSITE-ProRule" id="PRU00497"/>
    </source>
</evidence>
<dbReference type="Pfam" id="PF00379">
    <property type="entry name" value="Chitin_bind_4"/>
    <property type="match status" value="1"/>
</dbReference>
<keyword evidence="1" id="KW-0193">Cuticle</keyword>
<evidence type="ECO:0000313" key="4">
    <source>
        <dbReference type="Proteomes" id="UP001329430"/>
    </source>
</evidence>
<keyword evidence="4" id="KW-1185">Reference proteome</keyword>
<dbReference type="InterPro" id="IPR000618">
    <property type="entry name" value="Insect_cuticle"/>
</dbReference>
<comment type="caution">
    <text evidence="3">The sequence shown here is derived from an EMBL/GenBank/DDBJ whole genome shotgun (WGS) entry which is preliminary data.</text>
</comment>
<sequence>MNCVAFLTFAICIVTAKPVQDQDARITDFQQSNDGVGNYHFGFQTSNGIIQHQIGELKKVDEDKPPVNILHGFFFFIAPDNSTHEVRYVSDQFGYRAEVISPSMLLDNYKGSLASPRANMAEESTIEERENSTLAPQTENKLEENVKNTKNVDAGLQFPDRIGTPAIISLQGPPGK</sequence>
<evidence type="ECO:0008006" key="5">
    <source>
        <dbReference type="Google" id="ProtNLM"/>
    </source>
</evidence>
<dbReference type="PROSITE" id="PS51155">
    <property type="entry name" value="CHIT_BIND_RR_2"/>
    <property type="match status" value="1"/>
</dbReference>
<keyword evidence="2" id="KW-0732">Signal</keyword>
<dbReference type="EMBL" id="JAVRBK010000003">
    <property type="protein sequence ID" value="KAK5646569.1"/>
    <property type="molecule type" value="Genomic_DNA"/>
</dbReference>
<protein>
    <recommendedName>
        <fullName evidence="5">Cuticle protein</fullName>
    </recommendedName>
</protein>
<reference evidence="3 4" key="1">
    <citation type="journal article" date="2024" name="Insects">
        <title>An Improved Chromosome-Level Genome Assembly of the Firefly Pyrocoelia pectoralis.</title>
        <authorList>
            <person name="Fu X."/>
            <person name="Meyer-Rochow V.B."/>
            <person name="Ballantyne L."/>
            <person name="Zhu X."/>
        </authorList>
    </citation>
    <scope>NUCLEOTIDE SEQUENCE [LARGE SCALE GENOMIC DNA]</scope>
    <source>
        <strain evidence="3">XCY_ONT2</strain>
    </source>
</reference>
<feature type="chain" id="PRO_5043043237" description="Cuticle protein" evidence="2">
    <location>
        <begin position="17"/>
        <end position="176"/>
    </location>
</feature>
<feature type="signal peptide" evidence="2">
    <location>
        <begin position="1"/>
        <end position="16"/>
    </location>
</feature>
<proteinExistence type="predicted"/>
<dbReference type="Proteomes" id="UP001329430">
    <property type="component" value="Chromosome 3"/>
</dbReference>
<dbReference type="GO" id="GO:0042302">
    <property type="term" value="F:structural constituent of cuticle"/>
    <property type="evidence" value="ECO:0007669"/>
    <property type="project" value="UniProtKB-UniRule"/>
</dbReference>
<evidence type="ECO:0000256" key="2">
    <source>
        <dbReference type="SAM" id="SignalP"/>
    </source>
</evidence>
<evidence type="ECO:0000313" key="3">
    <source>
        <dbReference type="EMBL" id="KAK5646569.1"/>
    </source>
</evidence>
<gene>
    <name evidence="3" type="ORF">RI129_005033</name>
</gene>